<keyword evidence="2 6" id="KW-0812">Transmembrane</keyword>
<dbReference type="GeneID" id="63833056"/>
<keyword evidence="4 6" id="KW-0472">Membrane</keyword>
<name>A0A9P4Y0P1_CRYP1</name>
<keyword evidence="9" id="KW-1185">Reference proteome</keyword>
<proteinExistence type="inferred from homology"/>
<feature type="domain" description="Rhodopsin" evidence="7">
    <location>
        <begin position="14"/>
        <end position="258"/>
    </location>
</feature>
<comment type="subcellular location">
    <subcellularLocation>
        <location evidence="1">Membrane</location>
        <topology evidence="1">Multi-pass membrane protein</topology>
    </subcellularLocation>
</comment>
<sequence>KAWFVFGVLVISLRYVVRIRTVGIRNFAGDDYLMLLVLALWTIDAVIVEITYYTGGSIDVTPEVLPYLSERDIAILMYGTKWEYASFFTYSGLIWALKFSVLCFYQRLRADEWRQTWLTVHCLGWINCVAYIALCLTALLSCRPFHDNWAVKPLPPLRCTFRPQNFWTLVVLNVLTDALILSLPLPILWRLRVSRLRKLGVTLLLCSGLFLIATAIVRAAFTIAGSPSIITINRWGFRETAAGVAAINAPILAPLFSKAFW</sequence>
<feature type="non-terminal residue" evidence="8">
    <location>
        <position position="261"/>
    </location>
</feature>
<organism evidence="8 9">
    <name type="scientific">Cryphonectria parasitica (strain ATCC 38755 / EP155)</name>
    <dbReference type="NCBI Taxonomy" id="660469"/>
    <lineage>
        <taxon>Eukaryota</taxon>
        <taxon>Fungi</taxon>
        <taxon>Dikarya</taxon>
        <taxon>Ascomycota</taxon>
        <taxon>Pezizomycotina</taxon>
        <taxon>Sordariomycetes</taxon>
        <taxon>Sordariomycetidae</taxon>
        <taxon>Diaporthales</taxon>
        <taxon>Cryphonectriaceae</taxon>
        <taxon>Cryphonectria-Endothia species complex</taxon>
        <taxon>Cryphonectria</taxon>
    </lineage>
</organism>
<comment type="caution">
    <text evidence="8">The sequence shown here is derived from an EMBL/GenBank/DDBJ whole genome shotgun (WGS) entry which is preliminary data.</text>
</comment>
<dbReference type="Proteomes" id="UP000803844">
    <property type="component" value="Unassembled WGS sequence"/>
</dbReference>
<evidence type="ECO:0000256" key="3">
    <source>
        <dbReference type="ARBA" id="ARBA00022989"/>
    </source>
</evidence>
<dbReference type="RefSeq" id="XP_040775193.1">
    <property type="nucleotide sequence ID" value="XM_040915927.1"/>
</dbReference>
<evidence type="ECO:0000259" key="7">
    <source>
        <dbReference type="Pfam" id="PF20684"/>
    </source>
</evidence>
<evidence type="ECO:0000313" key="9">
    <source>
        <dbReference type="Proteomes" id="UP000803844"/>
    </source>
</evidence>
<comment type="similarity">
    <text evidence="5">Belongs to the SAT4 family.</text>
</comment>
<evidence type="ECO:0000313" key="8">
    <source>
        <dbReference type="EMBL" id="KAF3764232.1"/>
    </source>
</evidence>
<dbReference type="GO" id="GO:0016020">
    <property type="term" value="C:membrane"/>
    <property type="evidence" value="ECO:0007669"/>
    <property type="project" value="UniProtKB-SubCell"/>
</dbReference>
<keyword evidence="3 6" id="KW-1133">Transmembrane helix</keyword>
<feature type="transmembrane region" description="Helical" evidence="6">
    <location>
        <begin position="201"/>
        <end position="221"/>
    </location>
</feature>
<dbReference type="PANTHER" id="PTHR33048">
    <property type="entry name" value="PTH11-LIKE INTEGRAL MEMBRANE PROTEIN (AFU_ORTHOLOGUE AFUA_5G11245)"/>
    <property type="match status" value="1"/>
</dbReference>
<accession>A0A9P4Y0P1</accession>
<gene>
    <name evidence="8" type="ORF">M406DRAFT_232985</name>
</gene>
<feature type="transmembrane region" description="Helical" evidence="6">
    <location>
        <begin position="32"/>
        <end position="53"/>
    </location>
</feature>
<evidence type="ECO:0000256" key="4">
    <source>
        <dbReference type="ARBA" id="ARBA00023136"/>
    </source>
</evidence>
<dbReference type="InterPro" id="IPR052337">
    <property type="entry name" value="SAT4-like"/>
</dbReference>
<dbReference type="EMBL" id="MU032348">
    <property type="protein sequence ID" value="KAF3764232.1"/>
    <property type="molecule type" value="Genomic_DNA"/>
</dbReference>
<evidence type="ECO:0000256" key="2">
    <source>
        <dbReference type="ARBA" id="ARBA00022692"/>
    </source>
</evidence>
<protein>
    <recommendedName>
        <fullName evidence="7">Rhodopsin domain-containing protein</fullName>
    </recommendedName>
</protein>
<dbReference type="OrthoDB" id="4329349at2759"/>
<feature type="transmembrane region" description="Helical" evidence="6">
    <location>
        <begin position="166"/>
        <end position="189"/>
    </location>
</feature>
<dbReference type="PANTHER" id="PTHR33048:SF2">
    <property type="entry name" value="SRPK"/>
    <property type="match status" value="1"/>
</dbReference>
<evidence type="ECO:0000256" key="1">
    <source>
        <dbReference type="ARBA" id="ARBA00004141"/>
    </source>
</evidence>
<feature type="transmembrane region" description="Helical" evidence="6">
    <location>
        <begin position="87"/>
        <end position="105"/>
    </location>
</feature>
<dbReference type="AlphaFoldDB" id="A0A9P4Y0P1"/>
<dbReference type="Pfam" id="PF20684">
    <property type="entry name" value="Fung_rhodopsin"/>
    <property type="match status" value="1"/>
</dbReference>
<feature type="transmembrane region" description="Helical" evidence="6">
    <location>
        <begin position="117"/>
        <end position="146"/>
    </location>
</feature>
<evidence type="ECO:0000256" key="6">
    <source>
        <dbReference type="SAM" id="Phobius"/>
    </source>
</evidence>
<reference evidence="8" key="1">
    <citation type="journal article" date="2020" name="Phytopathology">
        <title>Genome sequence of the chestnut blight fungus Cryphonectria parasitica EP155: A fundamental resource for an archetypical invasive plant pathogen.</title>
        <authorList>
            <person name="Crouch J.A."/>
            <person name="Dawe A."/>
            <person name="Aerts A."/>
            <person name="Barry K."/>
            <person name="Churchill A.C.L."/>
            <person name="Grimwood J."/>
            <person name="Hillman B."/>
            <person name="Milgroom M.G."/>
            <person name="Pangilinan J."/>
            <person name="Smith M."/>
            <person name="Salamov A."/>
            <person name="Schmutz J."/>
            <person name="Yadav J."/>
            <person name="Grigoriev I.V."/>
            <person name="Nuss D."/>
        </authorList>
    </citation>
    <scope>NUCLEOTIDE SEQUENCE</scope>
    <source>
        <strain evidence="8">EP155</strain>
    </source>
</reference>
<feature type="non-terminal residue" evidence="8">
    <location>
        <position position="1"/>
    </location>
</feature>
<evidence type="ECO:0000256" key="5">
    <source>
        <dbReference type="ARBA" id="ARBA00038359"/>
    </source>
</evidence>
<dbReference type="InterPro" id="IPR049326">
    <property type="entry name" value="Rhodopsin_dom_fungi"/>
</dbReference>